<dbReference type="EMBL" id="JAHQIW010007486">
    <property type="protein sequence ID" value="KAJ1374783.1"/>
    <property type="molecule type" value="Genomic_DNA"/>
</dbReference>
<sequence length="55" mass="5988">MDSGGMMSGKGQLCLNKRPGTPALCKPLGRIYAHIAHDECQGQLSECLKRKNSKE</sequence>
<dbReference type="Proteomes" id="UP001196413">
    <property type="component" value="Unassembled WGS sequence"/>
</dbReference>
<reference evidence="1" key="1">
    <citation type="submission" date="2021-06" db="EMBL/GenBank/DDBJ databases">
        <title>Parelaphostrongylus tenuis whole genome reference sequence.</title>
        <authorList>
            <person name="Garwood T.J."/>
            <person name="Larsen P.A."/>
            <person name="Fountain-Jones N.M."/>
            <person name="Garbe J.R."/>
            <person name="Macchietto M.G."/>
            <person name="Kania S.A."/>
            <person name="Gerhold R.W."/>
            <person name="Richards J.E."/>
            <person name="Wolf T.M."/>
        </authorList>
    </citation>
    <scope>NUCLEOTIDE SEQUENCE</scope>
    <source>
        <strain evidence="1">MNPRO001-30</strain>
        <tissue evidence="1">Meninges</tissue>
    </source>
</reference>
<name>A0AAD5WMK1_PARTN</name>
<organism evidence="1 2">
    <name type="scientific">Parelaphostrongylus tenuis</name>
    <name type="common">Meningeal worm</name>
    <dbReference type="NCBI Taxonomy" id="148309"/>
    <lineage>
        <taxon>Eukaryota</taxon>
        <taxon>Metazoa</taxon>
        <taxon>Ecdysozoa</taxon>
        <taxon>Nematoda</taxon>
        <taxon>Chromadorea</taxon>
        <taxon>Rhabditida</taxon>
        <taxon>Rhabditina</taxon>
        <taxon>Rhabditomorpha</taxon>
        <taxon>Strongyloidea</taxon>
        <taxon>Metastrongylidae</taxon>
        <taxon>Parelaphostrongylus</taxon>
    </lineage>
</organism>
<keyword evidence="2" id="KW-1185">Reference proteome</keyword>
<dbReference type="AlphaFoldDB" id="A0AAD5WMK1"/>
<proteinExistence type="predicted"/>
<accession>A0AAD5WMK1</accession>
<comment type="caution">
    <text evidence="1">The sequence shown here is derived from an EMBL/GenBank/DDBJ whole genome shotgun (WGS) entry which is preliminary data.</text>
</comment>
<evidence type="ECO:0000313" key="1">
    <source>
        <dbReference type="EMBL" id="KAJ1374783.1"/>
    </source>
</evidence>
<gene>
    <name evidence="1" type="ORF">KIN20_037548</name>
</gene>
<protein>
    <submittedName>
        <fullName evidence="1">Uncharacterized protein</fullName>
    </submittedName>
</protein>
<evidence type="ECO:0000313" key="2">
    <source>
        <dbReference type="Proteomes" id="UP001196413"/>
    </source>
</evidence>